<reference evidence="1 2" key="1">
    <citation type="submission" date="2020-08" db="EMBL/GenBank/DDBJ databases">
        <title>Genomic Encyclopedia of Type Strains, Phase III (KMG-III): the genomes of soil and plant-associated and newly described type strains.</title>
        <authorList>
            <person name="Whitman W."/>
        </authorList>
    </citation>
    <scope>NUCLEOTIDE SEQUENCE [LARGE SCALE GENOMIC DNA]</scope>
    <source>
        <strain evidence="1 2">CECT 3259</strain>
    </source>
</reference>
<dbReference type="AlphaFoldDB" id="A0A7W8F4L4"/>
<evidence type="ECO:0000313" key="2">
    <source>
        <dbReference type="Proteomes" id="UP000528608"/>
    </source>
</evidence>
<dbReference type="EMBL" id="JACHJF010000021">
    <property type="protein sequence ID" value="MBB5121847.1"/>
    <property type="molecule type" value="Genomic_DNA"/>
</dbReference>
<dbReference type="InterPro" id="IPR036291">
    <property type="entry name" value="NAD(P)-bd_dom_sf"/>
</dbReference>
<accession>A0A7W8F4L4</accession>
<name>A0A7W8F4L4_STREU</name>
<dbReference type="Gene3D" id="3.40.50.720">
    <property type="entry name" value="NAD(P)-binding Rossmann-like Domain"/>
    <property type="match status" value="1"/>
</dbReference>
<dbReference type="Proteomes" id="UP000528608">
    <property type="component" value="Unassembled WGS sequence"/>
</dbReference>
<organism evidence="1 2">
    <name type="scientific">Streptomyces eurocidicus</name>
    <name type="common">Streptoverticillium eurocidicus</name>
    <dbReference type="NCBI Taxonomy" id="66423"/>
    <lineage>
        <taxon>Bacteria</taxon>
        <taxon>Bacillati</taxon>
        <taxon>Actinomycetota</taxon>
        <taxon>Actinomycetes</taxon>
        <taxon>Kitasatosporales</taxon>
        <taxon>Streptomycetaceae</taxon>
        <taxon>Streptomyces</taxon>
    </lineage>
</organism>
<protein>
    <submittedName>
        <fullName evidence="1">NAD(P)-dependent dehydrogenase (Short-subunit alcohol dehydrogenase family)</fullName>
    </submittedName>
</protein>
<dbReference type="SUPFAM" id="SSF51735">
    <property type="entry name" value="NAD(P)-binding Rossmann-fold domains"/>
    <property type="match status" value="1"/>
</dbReference>
<sequence length="63" mass="6596">MNSLLPDPIDGAGIFTGVSDDDPYKKALLETVPVGRLATPEDVADGGEFLAGDASFFSPVRRS</sequence>
<proteinExistence type="predicted"/>
<gene>
    <name evidence="1" type="ORF">FHS36_005316</name>
</gene>
<comment type="caution">
    <text evidence="1">The sequence shown here is derived from an EMBL/GenBank/DDBJ whole genome shotgun (WGS) entry which is preliminary data.</text>
</comment>
<evidence type="ECO:0000313" key="1">
    <source>
        <dbReference type="EMBL" id="MBB5121847.1"/>
    </source>
</evidence>